<name>A0ABQ7Y007_BRANA</name>
<proteinExistence type="inferred from homology"/>
<evidence type="ECO:0000256" key="2">
    <source>
        <dbReference type="ARBA" id="ARBA00012025"/>
    </source>
</evidence>
<dbReference type="EMBL" id="JAGKQM010000019">
    <property type="protein sequence ID" value="KAH0861505.1"/>
    <property type="molecule type" value="Genomic_DNA"/>
</dbReference>
<dbReference type="InterPro" id="IPR007472">
    <property type="entry name" value="N-end_Aminoacyl_Trfase_C"/>
</dbReference>
<dbReference type="PANTHER" id="PTHR21367">
    <property type="entry name" value="ARGININE-TRNA-PROTEIN TRANSFERASE 1"/>
    <property type="match status" value="1"/>
</dbReference>
<dbReference type="Pfam" id="PF04376">
    <property type="entry name" value="ATE_N"/>
    <property type="match status" value="1"/>
</dbReference>
<evidence type="ECO:0000259" key="6">
    <source>
        <dbReference type="Pfam" id="PF04376"/>
    </source>
</evidence>
<dbReference type="InterPro" id="IPR030700">
    <property type="entry name" value="N-end_Aminoacyl_Trfase"/>
</dbReference>
<accession>A0ABQ7Y007</accession>
<evidence type="ECO:0000256" key="4">
    <source>
        <dbReference type="ARBA" id="ARBA00023315"/>
    </source>
</evidence>
<feature type="domain" description="N-end aminoacyl transferase N-terminal" evidence="6">
    <location>
        <begin position="45"/>
        <end position="117"/>
    </location>
</feature>
<protein>
    <recommendedName>
        <fullName evidence="2">arginyltransferase</fullName>
        <ecNumber evidence="2">2.3.2.8</ecNumber>
    </recommendedName>
</protein>
<feature type="compositionally biased region" description="Polar residues" evidence="5">
    <location>
        <begin position="135"/>
        <end position="147"/>
    </location>
</feature>
<organism evidence="8 9">
    <name type="scientific">Brassica napus</name>
    <name type="common">Rape</name>
    <dbReference type="NCBI Taxonomy" id="3708"/>
    <lineage>
        <taxon>Eukaryota</taxon>
        <taxon>Viridiplantae</taxon>
        <taxon>Streptophyta</taxon>
        <taxon>Embryophyta</taxon>
        <taxon>Tracheophyta</taxon>
        <taxon>Spermatophyta</taxon>
        <taxon>Magnoliopsida</taxon>
        <taxon>eudicotyledons</taxon>
        <taxon>Gunneridae</taxon>
        <taxon>Pentapetalae</taxon>
        <taxon>rosids</taxon>
        <taxon>malvids</taxon>
        <taxon>Brassicales</taxon>
        <taxon>Brassicaceae</taxon>
        <taxon>Brassiceae</taxon>
        <taxon>Brassica</taxon>
    </lineage>
</organism>
<dbReference type="Proteomes" id="UP000824890">
    <property type="component" value="Unassembled WGS sequence"/>
</dbReference>
<comment type="similarity">
    <text evidence="1">Belongs to the R-transferase family.</text>
</comment>
<dbReference type="InterPro" id="IPR016181">
    <property type="entry name" value="Acyl_CoA_acyltransferase"/>
</dbReference>
<dbReference type="EC" id="2.3.2.8" evidence="2"/>
<evidence type="ECO:0000256" key="1">
    <source>
        <dbReference type="ARBA" id="ARBA00009991"/>
    </source>
</evidence>
<reference evidence="8 9" key="1">
    <citation type="submission" date="2021-05" db="EMBL/GenBank/DDBJ databases">
        <title>Genome Assembly of Synthetic Allotetraploid Brassica napus Reveals Homoeologous Exchanges between Subgenomes.</title>
        <authorList>
            <person name="Davis J.T."/>
        </authorList>
    </citation>
    <scope>NUCLEOTIDE SEQUENCE [LARGE SCALE GENOMIC DNA]</scope>
    <source>
        <strain evidence="9">cv. Da-Ae</strain>
        <tissue evidence="8">Seedling</tissue>
    </source>
</reference>
<evidence type="ECO:0000313" key="9">
    <source>
        <dbReference type="Proteomes" id="UP000824890"/>
    </source>
</evidence>
<feature type="region of interest" description="Disordered" evidence="5">
    <location>
        <begin position="135"/>
        <end position="155"/>
    </location>
</feature>
<feature type="region of interest" description="Disordered" evidence="5">
    <location>
        <begin position="15"/>
        <end position="37"/>
    </location>
</feature>
<comment type="caution">
    <text evidence="8">The sequence shown here is derived from an EMBL/GenBank/DDBJ whole genome shotgun (WGS) entry which is preliminary data.</text>
</comment>
<dbReference type="Pfam" id="PF04377">
    <property type="entry name" value="ATE_C"/>
    <property type="match status" value="1"/>
</dbReference>
<sequence>ELRTFFSISPSMSSKKLKSANDASSSRDGLGGGESVIADHGRRRSTCGYCKSPARSSISHGLSAETLTVGDYQALIDRGWRRSGCYLYKHEMDKTCCPSYTIRLKASDFVPSKEQQRVSRRLERFLDGKLDVQPREQTGASSSLGTTRSEEKSKVEPVMDDLSKMIDQAVQLCIQSGEFPSNMQIPKASVRKVLCDKKKKLAKGPEQLLYTSNVAFAIAAAIKRTLTSEKVEIEGNKLSPETISEMLLSAISKVGETPGISIKVSKGHINFLSASKDSFYEKDVVPNETLHAKKDSENHKARKPKKLEMRLKRSSFDPEEHELYKRYQLKVHKDNPSRVVESSYKRFLVDSPLIYVQPSGGGDDEEKVVPPCGFGSFHQQYRVDGRLVAVGVVDILPKCLSSVYLFWDPDYAFLSLGKYSAIQEINWVRESQARCPSLEYYYLGYYIHSCSKMRYKAAYRPSELLCPLRFKWVPFEVARPLLDKKRYVILSDIKESQNQSSLLPHASETLAAHEDMEQGETNDHFMGGSDDDEDEEMDESESEDTYIESDIDNIIIGLYGSQYRYKVKETPFRFGSLSKLIGCRQCLPLPNSHADNKNKRWIWKDLRKMLNPVGRKQLEPMLQSYRKVVGDELSERMVYELSTGFADFRLRESGGSDSTVLSPASSPFSSVLGSKVELGRAFAVTPAEAVVDFRWMSDYCGDGVCMPVKGWGFDLRTRAPLMAIRSRRGSLVTRVPRSEDFNTCHVHATHGHEEAPSRFRTMGLGPKKFTVWLALVCLDFMFVSL</sequence>
<evidence type="ECO:0000259" key="7">
    <source>
        <dbReference type="Pfam" id="PF04377"/>
    </source>
</evidence>
<evidence type="ECO:0000256" key="5">
    <source>
        <dbReference type="SAM" id="MobiDB-lite"/>
    </source>
</evidence>
<dbReference type="PANTHER" id="PTHR21367:SF4">
    <property type="entry name" value="ARGINYL-TRNA--PROTEIN TRANSFERASE 1"/>
    <property type="match status" value="1"/>
</dbReference>
<feature type="region of interest" description="Disordered" evidence="5">
    <location>
        <begin position="518"/>
        <end position="544"/>
    </location>
</feature>
<evidence type="ECO:0000313" key="8">
    <source>
        <dbReference type="EMBL" id="KAH0861505.1"/>
    </source>
</evidence>
<dbReference type="SUPFAM" id="SSF55729">
    <property type="entry name" value="Acyl-CoA N-acyltransferases (Nat)"/>
    <property type="match status" value="1"/>
</dbReference>
<evidence type="ECO:0000256" key="3">
    <source>
        <dbReference type="ARBA" id="ARBA00022679"/>
    </source>
</evidence>
<gene>
    <name evidence="8" type="ORF">HID58_089766</name>
</gene>
<feature type="compositionally biased region" description="Acidic residues" evidence="5">
    <location>
        <begin position="529"/>
        <end position="544"/>
    </location>
</feature>
<keyword evidence="9" id="KW-1185">Reference proteome</keyword>
<dbReference type="InterPro" id="IPR007471">
    <property type="entry name" value="N-end_Aminoacyl_Trfase_N"/>
</dbReference>
<keyword evidence="3" id="KW-0808">Transferase</keyword>
<keyword evidence="4" id="KW-0012">Acyltransferase</keyword>
<feature type="non-terminal residue" evidence="8">
    <location>
        <position position="1"/>
    </location>
</feature>
<feature type="domain" description="N-end rule aminoacyl transferase C-terminal" evidence="7">
    <location>
        <begin position="319"/>
        <end position="466"/>
    </location>
</feature>